<feature type="domain" description="CheB-type methylesterase" evidence="5">
    <location>
        <begin position="143"/>
        <end position="331"/>
    </location>
</feature>
<proteinExistence type="predicted"/>
<evidence type="ECO:0000313" key="6">
    <source>
        <dbReference type="EMBL" id="KMW60670.1"/>
    </source>
</evidence>
<protein>
    <recommendedName>
        <fullName evidence="2">protein-glutamate methylesterase</fullName>
        <ecNumber evidence="2">3.1.1.61</ecNumber>
    </recommendedName>
</protein>
<dbReference type="PROSITE" id="PS50122">
    <property type="entry name" value="CHEB"/>
    <property type="match status" value="1"/>
</dbReference>
<comment type="catalytic activity">
    <reaction evidence="3">
        <text>[protein]-L-glutamate 5-O-methyl ester + H2O = L-glutamyl-[protein] + methanol + H(+)</text>
        <dbReference type="Rhea" id="RHEA:23236"/>
        <dbReference type="Rhea" id="RHEA-COMP:10208"/>
        <dbReference type="Rhea" id="RHEA-COMP:10311"/>
        <dbReference type="ChEBI" id="CHEBI:15377"/>
        <dbReference type="ChEBI" id="CHEBI:15378"/>
        <dbReference type="ChEBI" id="CHEBI:17790"/>
        <dbReference type="ChEBI" id="CHEBI:29973"/>
        <dbReference type="ChEBI" id="CHEBI:82795"/>
        <dbReference type="EC" id="3.1.1.61"/>
    </reaction>
</comment>
<feature type="active site" evidence="4">
    <location>
        <position position="178"/>
    </location>
</feature>
<feature type="active site" evidence="4">
    <location>
        <position position="152"/>
    </location>
</feature>
<accession>A0A0J9ED87</accession>
<dbReference type="Proteomes" id="UP000037178">
    <property type="component" value="Unassembled WGS sequence"/>
</dbReference>
<evidence type="ECO:0000313" key="7">
    <source>
        <dbReference type="Proteomes" id="UP000037178"/>
    </source>
</evidence>
<dbReference type="Pfam" id="PF01339">
    <property type="entry name" value="CheB_methylest"/>
    <property type="match status" value="1"/>
</dbReference>
<dbReference type="PATRIC" id="fig|1675527.3.peg.892"/>
<dbReference type="STRING" id="1675527.AIOL_000834"/>
<keyword evidence="7" id="KW-1185">Reference proteome</keyword>
<dbReference type="PANTHER" id="PTHR42872">
    <property type="entry name" value="PROTEIN-GLUTAMATE METHYLESTERASE/PROTEIN-GLUTAMINE GLUTAMINASE"/>
    <property type="match status" value="1"/>
</dbReference>
<keyword evidence="4" id="KW-0145">Chemotaxis</keyword>
<dbReference type="CDD" id="cd16432">
    <property type="entry name" value="CheB_Rec"/>
    <property type="match status" value="1"/>
</dbReference>
<gene>
    <name evidence="6" type="ORF">AIOL_000834</name>
</gene>
<dbReference type="GO" id="GO:0006935">
    <property type="term" value="P:chemotaxis"/>
    <property type="evidence" value="ECO:0007669"/>
    <property type="project" value="UniProtKB-UniRule"/>
</dbReference>
<feature type="active site" evidence="4">
    <location>
        <position position="273"/>
    </location>
</feature>
<evidence type="ECO:0000256" key="3">
    <source>
        <dbReference type="ARBA" id="ARBA00048267"/>
    </source>
</evidence>
<dbReference type="RefSeq" id="WP_053101180.1">
    <property type="nucleotide sequence ID" value="NZ_LFTY01000001.1"/>
</dbReference>
<dbReference type="GO" id="GO:0005737">
    <property type="term" value="C:cytoplasm"/>
    <property type="evidence" value="ECO:0007669"/>
    <property type="project" value="InterPro"/>
</dbReference>
<dbReference type="InterPro" id="IPR035909">
    <property type="entry name" value="CheB_C"/>
</dbReference>
<dbReference type="AlphaFoldDB" id="A0A0J9ED87"/>
<evidence type="ECO:0000256" key="4">
    <source>
        <dbReference type="PROSITE-ProRule" id="PRU00050"/>
    </source>
</evidence>
<dbReference type="PANTHER" id="PTHR42872:SF6">
    <property type="entry name" value="PROTEIN-GLUTAMATE METHYLESTERASE_PROTEIN-GLUTAMINE GLUTAMINASE"/>
    <property type="match status" value="1"/>
</dbReference>
<dbReference type="InterPro" id="IPR000673">
    <property type="entry name" value="Sig_transdc_resp-reg_Me-estase"/>
</dbReference>
<name>A0A0J9ED87_9RHOB</name>
<dbReference type="Gene3D" id="3.40.50.180">
    <property type="entry name" value="Methylesterase CheB, C-terminal domain"/>
    <property type="match status" value="1"/>
</dbReference>
<comment type="caution">
    <text evidence="6">The sequence shown here is derived from an EMBL/GenBank/DDBJ whole genome shotgun (WGS) entry which is preliminary data.</text>
</comment>
<dbReference type="OrthoDB" id="9793421at2"/>
<dbReference type="SUPFAM" id="SSF52738">
    <property type="entry name" value="Methylesterase CheB, C-terminal domain"/>
    <property type="match status" value="1"/>
</dbReference>
<dbReference type="EMBL" id="LFTY01000001">
    <property type="protein sequence ID" value="KMW60670.1"/>
    <property type="molecule type" value="Genomic_DNA"/>
</dbReference>
<evidence type="ECO:0000259" key="5">
    <source>
        <dbReference type="PROSITE" id="PS50122"/>
    </source>
</evidence>
<dbReference type="GO" id="GO:0000156">
    <property type="term" value="F:phosphorelay response regulator activity"/>
    <property type="evidence" value="ECO:0007669"/>
    <property type="project" value="InterPro"/>
</dbReference>
<evidence type="ECO:0000256" key="2">
    <source>
        <dbReference type="ARBA" id="ARBA00039140"/>
    </source>
</evidence>
<evidence type="ECO:0000256" key="1">
    <source>
        <dbReference type="ARBA" id="ARBA00022801"/>
    </source>
</evidence>
<keyword evidence="1 4" id="KW-0378">Hydrolase</keyword>
<dbReference type="EC" id="3.1.1.61" evidence="2"/>
<organism evidence="6 7">
    <name type="scientific">Candidatus Rhodobacter oscarellae</name>
    <dbReference type="NCBI Taxonomy" id="1675527"/>
    <lineage>
        <taxon>Bacteria</taxon>
        <taxon>Pseudomonadati</taxon>
        <taxon>Pseudomonadota</taxon>
        <taxon>Alphaproteobacteria</taxon>
        <taxon>Rhodobacterales</taxon>
        <taxon>Rhodobacter group</taxon>
        <taxon>Rhodobacter</taxon>
    </lineage>
</organism>
<dbReference type="GO" id="GO:0008984">
    <property type="term" value="F:protein-glutamate methylesterase activity"/>
    <property type="evidence" value="ECO:0007669"/>
    <property type="project" value="UniProtKB-EC"/>
</dbReference>
<reference evidence="6 7" key="1">
    <citation type="submission" date="2015-06" db="EMBL/GenBank/DDBJ databases">
        <title>Draft genome sequence of an Alphaproteobacteria species associated to the Mediterranean sponge Oscarella lobularis.</title>
        <authorList>
            <person name="Jourda C."/>
            <person name="Santini S."/>
            <person name="Claverie J.-M."/>
        </authorList>
    </citation>
    <scope>NUCLEOTIDE SEQUENCE [LARGE SCALE GENOMIC DNA]</scope>
    <source>
        <strain evidence="6">IGS</strain>
    </source>
</reference>
<sequence>MKHDADTNLAVLMIDTQIKRSGRMMASIANYNALKFLGCAKSFAQAERITRIERPDLVVVDAAQCAGPEFAAFSENMHRMQARLLVLTDGKNKPSSLARSATIVARDRLDASGGIGAYLVKNFTSQHPRARRPDADPTRQNHPLRIVVIGASTGGVEALLEVLSAYPQDCPPTLIVQHIGGEFLDGLAMRLDRNCRARVQPAVHSARVEPGLVLMAPGNQAHLTLAPDARRCRLVKHGLISGHRPSVDALFHSAAEAHGRNTIGVLLTGMGRDGANGLHAIRRAGGWTIAQDQASSTVFGMPRAAHEIGAVEEMLPLDEIGPAILRAAALKPKEPVDVAT</sequence>